<evidence type="ECO:0000256" key="2">
    <source>
        <dbReference type="SAM" id="Phobius"/>
    </source>
</evidence>
<evidence type="ECO:0000259" key="3">
    <source>
        <dbReference type="Pfam" id="PF20152"/>
    </source>
</evidence>
<protein>
    <recommendedName>
        <fullName evidence="3">DUF6534 domain-containing protein</fullName>
    </recommendedName>
</protein>
<feature type="transmembrane region" description="Helical" evidence="2">
    <location>
        <begin position="47"/>
        <end position="68"/>
    </location>
</feature>
<feature type="transmembrane region" description="Helical" evidence="2">
    <location>
        <begin position="123"/>
        <end position="143"/>
    </location>
</feature>
<accession>A0A9P5PMS8</accession>
<keyword evidence="5" id="KW-1185">Reference proteome</keyword>
<keyword evidence="2" id="KW-1133">Transmembrane helix</keyword>
<evidence type="ECO:0000313" key="5">
    <source>
        <dbReference type="Proteomes" id="UP000772434"/>
    </source>
</evidence>
<dbReference type="EMBL" id="JADNRY010000113">
    <property type="protein sequence ID" value="KAF9064885.1"/>
    <property type="molecule type" value="Genomic_DNA"/>
</dbReference>
<evidence type="ECO:0000256" key="1">
    <source>
        <dbReference type="SAM" id="MobiDB-lite"/>
    </source>
</evidence>
<name>A0A9P5PMS8_9AGAR</name>
<reference evidence="4" key="1">
    <citation type="submission" date="2020-11" db="EMBL/GenBank/DDBJ databases">
        <authorList>
            <consortium name="DOE Joint Genome Institute"/>
            <person name="Ahrendt S."/>
            <person name="Riley R."/>
            <person name="Andreopoulos W."/>
            <person name="Labutti K."/>
            <person name="Pangilinan J."/>
            <person name="Ruiz-Duenas F.J."/>
            <person name="Barrasa J.M."/>
            <person name="Sanchez-Garcia M."/>
            <person name="Camarero S."/>
            <person name="Miyauchi S."/>
            <person name="Serrano A."/>
            <person name="Linde D."/>
            <person name="Babiker R."/>
            <person name="Drula E."/>
            <person name="Ayuso-Fernandez I."/>
            <person name="Pacheco R."/>
            <person name="Padilla G."/>
            <person name="Ferreira P."/>
            <person name="Barriuso J."/>
            <person name="Kellner H."/>
            <person name="Castanera R."/>
            <person name="Alfaro M."/>
            <person name="Ramirez L."/>
            <person name="Pisabarro A.G."/>
            <person name="Kuo A."/>
            <person name="Tritt A."/>
            <person name="Lipzen A."/>
            <person name="He G."/>
            <person name="Yan M."/>
            <person name="Ng V."/>
            <person name="Cullen D."/>
            <person name="Martin F."/>
            <person name="Rosso M.-N."/>
            <person name="Henrissat B."/>
            <person name="Hibbett D."/>
            <person name="Martinez A.T."/>
            <person name="Grigoriev I.V."/>
        </authorList>
    </citation>
    <scope>NUCLEOTIDE SEQUENCE</scope>
    <source>
        <strain evidence="4">AH 40177</strain>
    </source>
</reference>
<dbReference type="Proteomes" id="UP000772434">
    <property type="component" value="Unassembled WGS sequence"/>
</dbReference>
<sequence length="361" mass="40732">METNAATVAHGPMFIGFIFNLTLLGILISQTHLYMTTFKKDKLWMKLLVYILFLINLSHSVFLAEYLYDSLIYHFDDPDFLSRANWVFAIVLSITLDAALTGIIAFCVQLFFTWRARILTKSYWMTIPILLLSLAGVVGSIGSTVNIKFHPDFVDFVAFKPWVIVWLLTDSVADIFITLVLVLHLLGYEFLRGVISAWSDIRNIQRRHKSGFKASDQLVNRIILLTVQTGMLTTICSITDLILYLIIPDGTHLIFNLALGKLYSVSLLSSLNSRSSLREKDRWAFNSTSGHSPFTGMFALFSTKTEGHVATITPEVFVDVEQHEMRDIGKSMDNGSSNQGKYLDESSDDVRKKAKSICDMA</sequence>
<feature type="transmembrane region" description="Helical" evidence="2">
    <location>
        <begin position="88"/>
        <end position="111"/>
    </location>
</feature>
<feature type="transmembrane region" description="Helical" evidence="2">
    <location>
        <begin position="163"/>
        <end position="186"/>
    </location>
</feature>
<dbReference type="PANTHER" id="PTHR40465">
    <property type="entry name" value="CHROMOSOME 1, WHOLE GENOME SHOTGUN SEQUENCE"/>
    <property type="match status" value="1"/>
</dbReference>
<gene>
    <name evidence="4" type="ORF">BDP27DRAFT_1425391</name>
</gene>
<feature type="domain" description="DUF6534" evidence="3">
    <location>
        <begin position="172"/>
        <end position="276"/>
    </location>
</feature>
<evidence type="ECO:0000313" key="4">
    <source>
        <dbReference type="EMBL" id="KAF9064885.1"/>
    </source>
</evidence>
<comment type="caution">
    <text evidence="4">The sequence shown here is derived from an EMBL/GenBank/DDBJ whole genome shotgun (WGS) entry which is preliminary data.</text>
</comment>
<dbReference type="PANTHER" id="PTHR40465:SF1">
    <property type="entry name" value="DUF6534 DOMAIN-CONTAINING PROTEIN"/>
    <property type="match status" value="1"/>
</dbReference>
<feature type="transmembrane region" description="Helical" evidence="2">
    <location>
        <begin position="222"/>
        <end position="247"/>
    </location>
</feature>
<dbReference type="Pfam" id="PF20152">
    <property type="entry name" value="DUF6534"/>
    <property type="match status" value="1"/>
</dbReference>
<dbReference type="InterPro" id="IPR045339">
    <property type="entry name" value="DUF6534"/>
</dbReference>
<keyword evidence="2" id="KW-0472">Membrane</keyword>
<proteinExistence type="predicted"/>
<dbReference type="AlphaFoldDB" id="A0A9P5PMS8"/>
<feature type="region of interest" description="Disordered" evidence="1">
    <location>
        <begin position="328"/>
        <end position="361"/>
    </location>
</feature>
<dbReference type="OrthoDB" id="3183258at2759"/>
<feature type="compositionally biased region" description="Basic and acidic residues" evidence="1">
    <location>
        <begin position="342"/>
        <end position="351"/>
    </location>
</feature>
<feature type="transmembrane region" description="Helical" evidence="2">
    <location>
        <begin position="12"/>
        <end position="35"/>
    </location>
</feature>
<keyword evidence="2" id="KW-0812">Transmembrane</keyword>
<organism evidence="4 5">
    <name type="scientific">Rhodocollybia butyracea</name>
    <dbReference type="NCBI Taxonomy" id="206335"/>
    <lineage>
        <taxon>Eukaryota</taxon>
        <taxon>Fungi</taxon>
        <taxon>Dikarya</taxon>
        <taxon>Basidiomycota</taxon>
        <taxon>Agaricomycotina</taxon>
        <taxon>Agaricomycetes</taxon>
        <taxon>Agaricomycetidae</taxon>
        <taxon>Agaricales</taxon>
        <taxon>Marasmiineae</taxon>
        <taxon>Omphalotaceae</taxon>
        <taxon>Rhodocollybia</taxon>
    </lineage>
</organism>